<dbReference type="EMBL" id="FMZO01000005">
    <property type="protein sequence ID" value="SDD03410.1"/>
    <property type="molecule type" value="Genomic_DNA"/>
</dbReference>
<name>A0A1G6RFH1_NIADE</name>
<dbReference type="AlphaFoldDB" id="A0A1G6RFH1"/>
<keyword evidence="2" id="KW-1185">Reference proteome</keyword>
<sequence>MLSAMKKFTKSHLLVLAGVIAGAIAGYCYWKFTGCRSGSCAITSKPLNSTIYGAVMGGLLFSIFKKKEESSHDIPGND</sequence>
<evidence type="ECO:0008006" key="3">
    <source>
        <dbReference type="Google" id="ProtNLM"/>
    </source>
</evidence>
<evidence type="ECO:0000313" key="1">
    <source>
        <dbReference type="EMBL" id="SDD03410.1"/>
    </source>
</evidence>
<proteinExistence type="predicted"/>
<dbReference type="Proteomes" id="UP000198757">
    <property type="component" value="Unassembled WGS sequence"/>
</dbReference>
<accession>A0A1G6RFH1</accession>
<dbReference type="InterPro" id="IPR045764">
    <property type="entry name" value="DUF6132"/>
</dbReference>
<gene>
    <name evidence="1" type="ORF">SAMN04487894_105266</name>
</gene>
<evidence type="ECO:0000313" key="2">
    <source>
        <dbReference type="Proteomes" id="UP000198757"/>
    </source>
</evidence>
<organism evidence="1 2">
    <name type="scientific">Niabella drilacis (strain DSM 25811 / CCM 8410 / CCUG 62505 / LMG 26954 / E90)</name>
    <dbReference type="NCBI Taxonomy" id="1285928"/>
    <lineage>
        <taxon>Bacteria</taxon>
        <taxon>Pseudomonadati</taxon>
        <taxon>Bacteroidota</taxon>
        <taxon>Chitinophagia</taxon>
        <taxon>Chitinophagales</taxon>
        <taxon>Chitinophagaceae</taxon>
        <taxon>Niabella</taxon>
    </lineage>
</organism>
<dbReference type="STRING" id="1285928.SAMN04487894_105266"/>
<dbReference type="Pfam" id="PF19628">
    <property type="entry name" value="DUF6132"/>
    <property type="match status" value="1"/>
</dbReference>
<reference evidence="2" key="1">
    <citation type="submission" date="2016-10" db="EMBL/GenBank/DDBJ databases">
        <authorList>
            <person name="Varghese N."/>
            <person name="Submissions S."/>
        </authorList>
    </citation>
    <scope>NUCLEOTIDE SEQUENCE [LARGE SCALE GENOMIC DNA]</scope>
    <source>
        <strain evidence="2">DSM 25811 / CCM 8410 / LMG 26954 / E90</strain>
    </source>
</reference>
<protein>
    <recommendedName>
        <fullName evidence="3">YtxH domain-containing protein</fullName>
    </recommendedName>
</protein>